<sequence>MRSRFFNGTRTWVGQQFSREFTKVYLDNNVFKIGDLSISLEPFLHHTFSVWSNGLENHSSDPRDEYGYEHRYAPSYDIPQPQSQYVETRRWVEPEYEMRGGVMPSRCTKPRRWVEPEHKSESWRVREYVNGPSPPPPPFAAPLRSRVRGKSFVASAPPLPPPPASAPGVTGTGYGNAYKLQSFLTRQQPLSVRRMDFPQLLCPRHPQKPNPSFPTLSTPPLSPRLPPPKSLVHSTPRSTSCPAANLLNTPNSTVSSTFTWLLSSFTGGTWSAFPLSTAAFHCEAERHYRSPGPAMRLRSCEDAKERNEEVIFAAMGEVSVQ</sequence>
<keyword evidence="3" id="KW-1185">Reference proteome</keyword>
<feature type="compositionally biased region" description="Polar residues" evidence="1">
    <location>
        <begin position="232"/>
        <end position="244"/>
    </location>
</feature>
<feature type="region of interest" description="Disordered" evidence="1">
    <location>
        <begin position="202"/>
        <end position="244"/>
    </location>
</feature>
<evidence type="ECO:0000313" key="2">
    <source>
        <dbReference type="EMBL" id="KAF1953473.1"/>
    </source>
</evidence>
<gene>
    <name evidence="2" type="ORF">CC80DRAFT_569483</name>
</gene>
<organism evidence="2 3">
    <name type="scientific">Byssothecium circinans</name>
    <dbReference type="NCBI Taxonomy" id="147558"/>
    <lineage>
        <taxon>Eukaryota</taxon>
        <taxon>Fungi</taxon>
        <taxon>Dikarya</taxon>
        <taxon>Ascomycota</taxon>
        <taxon>Pezizomycotina</taxon>
        <taxon>Dothideomycetes</taxon>
        <taxon>Pleosporomycetidae</taxon>
        <taxon>Pleosporales</taxon>
        <taxon>Massarineae</taxon>
        <taxon>Massarinaceae</taxon>
        <taxon>Byssothecium</taxon>
    </lineage>
</organism>
<accession>A0A6A5TKP7</accession>
<dbReference type="AlphaFoldDB" id="A0A6A5TKP7"/>
<evidence type="ECO:0000256" key="1">
    <source>
        <dbReference type="SAM" id="MobiDB-lite"/>
    </source>
</evidence>
<evidence type="ECO:0000313" key="3">
    <source>
        <dbReference type="Proteomes" id="UP000800035"/>
    </source>
</evidence>
<feature type="compositionally biased region" description="Pro residues" evidence="1">
    <location>
        <begin position="220"/>
        <end position="229"/>
    </location>
</feature>
<proteinExistence type="predicted"/>
<dbReference type="OrthoDB" id="10674384at2759"/>
<dbReference type="Proteomes" id="UP000800035">
    <property type="component" value="Unassembled WGS sequence"/>
</dbReference>
<protein>
    <submittedName>
        <fullName evidence="2">Uncharacterized protein</fullName>
    </submittedName>
</protein>
<reference evidence="2" key="1">
    <citation type="journal article" date="2020" name="Stud. Mycol.">
        <title>101 Dothideomycetes genomes: a test case for predicting lifestyles and emergence of pathogens.</title>
        <authorList>
            <person name="Haridas S."/>
            <person name="Albert R."/>
            <person name="Binder M."/>
            <person name="Bloem J."/>
            <person name="Labutti K."/>
            <person name="Salamov A."/>
            <person name="Andreopoulos B."/>
            <person name="Baker S."/>
            <person name="Barry K."/>
            <person name="Bills G."/>
            <person name="Bluhm B."/>
            <person name="Cannon C."/>
            <person name="Castanera R."/>
            <person name="Culley D."/>
            <person name="Daum C."/>
            <person name="Ezra D."/>
            <person name="Gonzalez J."/>
            <person name="Henrissat B."/>
            <person name="Kuo A."/>
            <person name="Liang C."/>
            <person name="Lipzen A."/>
            <person name="Lutzoni F."/>
            <person name="Magnuson J."/>
            <person name="Mondo S."/>
            <person name="Nolan M."/>
            <person name="Ohm R."/>
            <person name="Pangilinan J."/>
            <person name="Park H.-J."/>
            <person name="Ramirez L."/>
            <person name="Alfaro M."/>
            <person name="Sun H."/>
            <person name="Tritt A."/>
            <person name="Yoshinaga Y."/>
            <person name="Zwiers L.-H."/>
            <person name="Turgeon B."/>
            <person name="Goodwin S."/>
            <person name="Spatafora J."/>
            <person name="Crous P."/>
            <person name="Grigoriev I."/>
        </authorList>
    </citation>
    <scope>NUCLEOTIDE SEQUENCE</scope>
    <source>
        <strain evidence="2">CBS 675.92</strain>
    </source>
</reference>
<dbReference type="EMBL" id="ML977004">
    <property type="protein sequence ID" value="KAF1953473.1"/>
    <property type="molecule type" value="Genomic_DNA"/>
</dbReference>
<name>A0A6A5TKP7_9PLEO</name>